<evidence type="ECO:0000313" key="2">
    <source>
        <dbReference type="Proteomes" id="UP000653411"/>
    </source>
</evidence>
<dbReference type="Proteomes" id="UP000653411">
    <property type="component" value="Unassembled WGS sequence"/>
</dbReference>
<dbReference type="AlphaFoldDB" id="A0A917XC32"/>
<accession>A0A917XC32</accession>
<keyword evidence="2" id="KW-1185">Reference proteome</keyword>
<dbReference type="EMBL" id="BMML01000006">
    <property type="protein sequence ID" value="GGN07182.1"/>
    <property type="molecule type" value="Genomic_DNA"/>
</dbReference>
<dbReference type="RefSeq" id="WP_229713035.1">
    <property type="nucleotide sequence ID" value="NZ_BMML01000006.1"/>
</dbReference>
<organism evidence="1 2">
    <name type="scientific">Streptomyces fuscichromogenes</name>
    <dbReference type="NCBI Taxonomy" id="1324013"/>
    <lineage>
        <taxon>Bacteria</taxon>
        <taxon>Bacillati</taxon>
        <taxon>Actinomycetota</taxon>
        <taxon>Actinomycetes</taxon>
        <taxon>Kitasatosporales</taxon>
        <taxon>Streptomycetaceae</taxon>
        <taxon>Streptomyces</taxon>
    </lineage>
</organism>
<reference evidence="1" key="1">
    <citation type="journal article" date="2014" name="Int. J. Syst. Evol. Microbiol.">
        <title>Complete genome sequence of Corynebacterium casei LMG S-19264T (=DSM 44701T), isolated from a smear-ripened cheese.</title>
        <authorList>
            <consortium name="US DOE Joint Genome Institute (JGI-PGF)"/>
            <person name="Walter F."/>
            <person name="Albersmeier A."/>
            <person name="Kalinowski J."/>
            <person name="Ruckert C."/>
        </authorList>
    </citation>
    <scope>NUCLEOTIDE SEQUENCE</scope>
    <source>
        <strain evidence="1">CGMCC 4.7110</strain>
    </source>
</reference>
<comment type="caution">
    <text evidence="1">The sequence shown here is derived from an EMBL/GenBank/DDBJ whole genome shotgun (WGS) entry which is preliminary data.</text>
</comment>
<gene>
    <name evidence="1" type="ORF">GCM10011578_031660</name>
</gene>
<protein>
    <submittedName>
        <fullName evidence="1">Uncharacterized protein</fullName>
    </submittedName>
</protein>
<proteinExistence type="predicted"/>
<sequence length="90" mass="9882">MSTIPFGADGKVIVTPQSEEHSSTIRSMPAYWGGTVTDGEHRLADFHGALRTEPETAENAACDHVLVQVMEFSQLVRTWRQVTEPARNAG</sequence>
<evidence type="ECO:0000313" key="1">
    <source>
        <dbReference type="EMBL" id="GGN07182.1"/>
    </source>
</evidence>
<name>A0A917XC32_9ACTN</name>
<reference evidence="1" key="2">
    <citation type="submission" date="2020-09" db="EMBL/GenBank/DDBJ databases">
        <authorList>
            <person name="Sun Q."/>
            <person name="Zhou Y."/>
        </authorList>
    </citation>
    <scope>NUCLEOTIDE SEQUENCE</scope>
    <source>
        <strain evidence="1">CGMCC 4.7110</strain>
    </source>
</reference>